<sequence length="95" mass="10781">MAKMVLRESVRISPEPQCVLIGQARVVHTAQGRSHKGRLDIWFELDADHERTLDEASRYVFVVPTGQAMSDDYTYVGTVVCDNDMVWHIYVEGAL</sequence>
<protein>
    <recommendedName>
        <fullName evidence="1">DUF7352 domain-containing protein</fullName>
    </recommendedName>
</protein>
<feature type="domain" description="DUF7352" evidence="1">
    <location>
        <begin position="1"/>
        <end position="92"/>
    </location>
</feature>
<dbReference type="Proteomes" id="UP000240261">
    <property type="component" value="Segment"/>
</dbReference>
<dbReference type="EMBL" id="MG962368">
    <property type="protein sequence ID" value="AVO25315.1"/>
    <property type="molecule type" value="Genomic_DNA"/>
</dbReference>
<gene>
    <name evidence="2" type="primary">76</name>
    <name evidence="2" type="ORF">PBI_GRAVY_76</name>
</gene>
<dbReference type="Pfam" id="PF24043">
    <property type="entry name" value="DUF7352"/>
    <property type="match status" value="1"/>
</dbReference>
<dbReference type="InterPro" id="IPR055776">
    <property type="entry name" value="DUF7352"/>
</dbReference>
<proteinExistence type="predicted"/>
<organism evidence="2 3">
    <name type="scientific">Gordonia phage Gravy</name>
    <dbReference type="NCBI Taxonomy" id="2094133"/>
    <lineage>
        <taxon>Viruses</taxon>
        <taxon>Duplodnaviria</taxon>
        <taxon>Heunggongvirae</taxon>
        <taxon>Uroviricota</taxon>
        <taxon>Caudoviricetes</taxon>
        <taxon>Deejayvirinae</taxon>
        <taxon>Tanisvirus</taxon>
        <taxon>Tanisvirus tanis</taxon>
    </lineage>
</organism>
<accession>A0A2P1JY99</accession>
<name>A0A2P1JY99_9CAUD</name>
<evidence type="ECO:0000259" key="1">
    <source>
        <dbReference type="Pfam" id="PF24043"/>
    </source>
</evidence>
<evidence type="ECO:0000313" key="3">
    <source>
        <dbReference type="Proteomes" id="UP000240261"/>
    </source>
</evidence>
<evidence type="ECO:0000313" key="2">
    <source>
        <dbReference type="EMBL" id="AVO25315.1"/>
    </source>
</evidence>
<reference evidence="2 3" key="1">
    <citation type="submission" date="2018-02" db="EMBL/GenBank/DDBJ databases">
        <authorList>
            <person name="Aull H.G."/>
            <person name="Garlena R.A."/>
            <person name="Russell D.A."/>
            <person name="Pop W.H."/>
            <person name="Jacobs-Sera D."/>
            <person name="Hatfull G.F."/>
        </authorList>
    </citation>
    <scope>NUCLEOTIDE SEQUENCE [LARGE SCALE GENOMIC DNA]</scope>
</reference>